<feature type="transmembrane region" description="Helical" evidence="8">
    <location>
        <begin position="169"/>
        <end position="188"/>
    </location>
</feature>
<feature type="transmembrane region" description="Helical" evidence="8">
    <location>
        <begin position="329"/>
        <end position="355"/>
    </location>
</feature>
<evidence type="ECO:0000256" key="5">
    <source>
        <dbReference type="ARBA" id="ARBA00023136"/>
    </source>
</evidence>
<keyword evidence="6 8" id="KW-0675">Receptor</keyword>
<dbReference type="GO" id="GO:0008049">
    <property type="term" value="P:male courtship behavior"/>
    <property type="evidence" value="ECO:0000318"/>
    <property type="project" value="GO_Central"/>
</dbReference>
<evidence type="ECO:0000256" key="7">
    <source>
        <dbReference type="ARBA" id="ARBA00023224"/>
    </source>
</evidence>
<comment type="similarity">
    <text evidence="8">Belongs to the insect chemoreceptor superfamily. Gustatory receptor (GR) family.</text>
</comment>
<comment type="function">
    <text evidence="8">Gustatory receptor which mediates acceptance or avoidance behavior, depending on its substrates.</text>
</comment>
<dbReference type="AlphaFoldDB" id="A0A139WG72"/>
<dbReference type="GO" id="GO:0043025">
    <property type="term" value="C:neuronal cell body"/>
    <property type="evidence" value="ECO:0000318"/>
    <property type="project" value="GO_Central"/>
</dbReference>
<dbReference type="GO" id="GO:0005886">
    <property type="term" value="C:plasma membrane"/>
    <property type="evidence" value="ECO:0007669"/>
    <property type="project" value="UniProtKB-SubCell"/>
</dbReference>
<keyword evidence="3 8" id="KW-0812">Transmembrane</keyword>
<dbReference type="GO" id="GO:0030425">
    <property type="term" value="C:dendrite"/>
    <property type="evidence" value="ECO:0000318"/>
    <property type="project" value="GO_Central"/>
</dbReference>
<dbReference type="GO" id="GO:0030424">
    <property type="term" value="C:axon"/>
    <property type="evidence" value="ECO:0000318"/>
    <property type="project" value="GO_Central"/>
</dbReference>
<comment type="subcellular location">
    <subcellularLocation>
        <location evidence="1 8">Cell membrane</location>
        <topology evidence="1 8">Multi-pass membrane protein</topology>
    </subcellularLocation>
</comment>
<dbReference type="InterPro" id="IPR013604">
    <property type="entry name" value="7TM_chemorcpt"/>
</dbReference>
<evidence type="ECO:0000313" key="10">
    <source>
        <dbReference type="Proteomes" id="UP000007266"/>
    </source>
</evidence>
<reference evidence="9 10" key="2">
    <citation type="journal article" date="2010" name="Nucleic Acids Res.">
        <title>BeetleBase in 2010: revisions to provide comprehensive genomic information for Tribolium castaneum.</title>
        <authorList>
            <person name="Kim H.S."/>
            <person name="Murphy T."/>
            <person name="Xia J."/>
            <person name="Caragea D."/>
            <person name="Park Y."/>
            <person name="Beeman R.W."/>
            <person name="Lorenzen M.D."/>
            <person name="Butcher S."/>
            <person name="Manak J.R."/>
            <person name="Brown S.J."/>
        </authorList>
    </citation>
    <scope>GENOME REANNOTATION</scope>
    <source>
        <strain evidence="9 10">Georgia GA2</strain>
    </source>
</reference>
<evidence type="ECO:0000256" key="4">
    <source>
        <dbReference type="ARBA" id="ARBA00022989"/>
    </source>
</evidence>
<dbReference type="EMBL" id="KQ971346">
    <property type="protein sequence ID" value="KYB26990.1"/>
    <property type="molecule type" value="Genomic_DNA"/>
</dbReference>
<reference evidence="9 10" key="1">
    <citation type="journal article" date="2008" name="Nature">
        <title>The genome of the model beetle and pest Tribolium castaneum.</title>
        <authorList>
            <consortium name="Tribolium Genome Sequencing Consortium"/>
            <person name="Richards S."/>
            <person name="Gibbs R.A."/>
            <person name="Weinstock G.M."/>
            <person name="Brown S.J."/>
            <person name="Denell R."/>
            <person name="Beeman R.W."/>
            <person name="Gibbs R."/>
            <person name="Beeman R.W."/>
            <person name="Brown S.J."/>
            <person name="Bucher G."/>
            <person name="Friedrich M."/>
            <person name="Grimmelikhuijzen C.J."/>
            <person name="Klingler M."/>
            <person name="Lorenzen M."/>
            <person name="Richards S."/>
            <person name="Roth S."/>
            <person name="Schroder R."/>
            <person name="Tautz D."/>
            <person name="Zdobnov E.M."/>
            <person name="Muzny D."/>
            <person name="Gibbs R.A."/>
            <person name="Weinstock G.M."/>
            <person name="Attaway T."/>
            <person name="Bell S."/>
            <person name="Buhay C.J."/>
            <person name="Chandrabose M.N."/>
            <person name="Chavez D."/>
            <person name="Clerk-Blankenburg K.P."/>
            <person name="Cree A."/>
            <person name="Dao M."/>
            <person name="Davis C."/>
            <person name="Chacko J."/>
            <person name="Dinh H."/>
            <person name="Dugan-Rocha S."/>
            <person name="Fowler G."/>
            <person name="Garner T.T."/>
            <person name="Garnes J."/>
            <person name="Gnirke A."/>
            <person name="Hawes A."/>
            <person name="Hernandez J."/>
            <person name="Hines S."/>
            <person name="Holder M."/>
            <person name="Hume J."/>
            <person name="Jhangiani S.N."/>
            <person name="Joshi V."/>
            <person name="Khan Z.M."/>
            <person name="Jackson L."/>
            <person name="Kovar C."/>
            <person name="Kowis A."/>
            <person name="Lee S."/>
            <person name="Lewis L.R."/>
            <person name="Margolis J."/>
            <person name="Morgan M."/>
            <person name="Nazareth L.V."/>
            <person name="Nguyen N."/>
            <person name="Okwuonu G."/>
            <person name="Parker D."/>
            <person name="Richards S."/>
            <person name="Ruiz S.J."/>
            <person name="Santibanez J."/>
            <person name="Savard J."/>
            <person name="Scherer S.E."/>
            <person name="Schneider B."/>
            <person name="Sodergren E."/>
            <person name="Tautz D."/>
            <person name="Vattahil S."/>
            <person name="Villasana D."/>
            <person name="White C.S."/>
            <person name="Wright R."/>
            <person name="Park Y."/>
            <person name="Beeman R.W."/>
            <person name="Lord J."/>
            <person name="Oppert B."/>
            <person name="Lorenzen M."/>
            <person name="Brown S."/>
            <person name="Wang L."/>
            <person name="Savard J."/>
            <person name="Tautz D."/>
            <person name="Richards S."/>
            <person name="Weinstock G."/>
            <person name="Gibbs R.A."/>
            <person name="Liu Y."/>
            <person name="Worley K."/>
            <person name="Weinstock G."/>
            <person name="Elsik C.G."/>
            <person name="Reese J.T."/>
            <person name="Elhaik E."/>
            <person name="Landan G."/>
            <person name="Graur D."/>
            <person name="Arensburger P."/>
            <person name="Atkinson P."/>
            <person name="Beeman R.W."/>
            <person name="Beidler J."/>
            <person name="Brown S.J."/>
            <person name="Demuth J.P."/>
            <person name="Drury D.W."/>
            <person name="Du Y.Z."/>
            <person name="Fujiwara H."/>
            <person name="Lorenzen M."/>
            <person name="Maselli V."/>
            <person name="Osanai M."/>
            <person name="Park Y."/>
            <person name="Robertson H.M."/>
            <person name="Tu Z."/>
            <person name="Wang J.J."/>
            <person name="Wang S."/>
            <person name="Richards S."/>
            <person name="Song H."/>
            <person name="Zhang L."/>
            <person name="Sodergren E."/>
            <person name="Werner D."/>
            <person name="Stanke M."/>
            <person name="Morgenstern B."/>
            <person name="Solovyev V."/>
            <person name="Kosarev P."/>
            <person name="Brown G."/>
            <person name="Chen H.C."/>
            <person name="Ermolaeva O."/>
            <person name="Hlavina W."/>
            <person name="Kapustin Y."/>
            <person name="Kiryutin B."/>
            <person name="Kitts P."/>
            <person name="Maglott D."/>
            <person name="Pruitt K."/>
            <person name="Sapojnikov V."/>
            <person name="Souvorov A."/>
            <person name="Mackey A.J."/>
            <person name="Waterhouse R.M."/>
            <person name="Wyder S."/>
            <person name="Zdobnov E.M."/>
            <person name="Zdobnov E.M."/>
            <person name="Wyder S."/>
            <person name="Kriventseva E.V."/>
            <person name="Kadowaki T."/>
            <person name="Bork P."/>
            <person name="Aranda M."/>
            <person name="Bao R."/>
            <person name="Beermann A."/>
            <person name="Berns N."/>
            <person name="Bolognesi R."/>
            <person name="Bonneton F."/>
            <person name="Bopp D."/>
            <person name="Brown S.J."/>
            <person name="Bucher G."/>
            <person name="Butts T."/>
            <person name="Chaumot A."/>
            <person name="Denell R.E."/>
            <person name="Ferrier D.E."/>
            <person name="Friedrich M."/>
            <person name="Gordon C.M."/>
            <person name="Jindra M."/>
            <person name="Klingler M."/>
            <person name="Lan Q."/>
            <person name="Lattorff H.M."/>
            <person name="Laudet V."/>
            <person name="von Levetsow C."/>
            <person name="Liu Z."/>
            <person name="Lutz R."/>
            <person name="Lynch J.A."/>
            <person name="da Fonseca R.N."/>
            <person name="Posnien N."/>
            <person name="Reuter R."/>
            <person name="Roth S."/>
            <person name="Savard J."/>
            <person name="Schinko J.B."/>
            <person name="Schmitt C."/>
            <person name="Schoppmeier M."/>
            <person name="Schroder R."/>
            <person name="Shippy T.D."/>
            <person name="Simonnet F."/>
            <person name="Marques-Souza H."/>
            <person name="Tautz D."/>
            <person name="Tomoyasu Y."/>
            <person name="Trauner J."/>
            <person name="Van der Zee M."/>
            <person name="Vervoort M."/>
            <person name="Wittkopp N."/>
            <person name="Wimmer E.A."/>
            <person name="Yang X."/>
            <person name="Jones A.K."/>
            <person name="Sattelle D.B."/>
            <person name="Ebert P.R."/>
            <person name="Nelson D."/>
            <person name="Scott J.G."/>
            <person name="Beeman R.W."/>
            <person name="Muthukrishnan S."/>
            <person name="Kramer K.J."/>
            <person name="Arakane Y."/>
            <person name="Beeman R.W."/>
            <person name="Zhu Q."/>
            <person name="Hogenkamp D."/>
            <person name="Dixit R."/>
            <person name="Oppert B."/>
            <person name="Jiang H."/>
            <person name="Zou Z."/>
            <person name="Marshall J."/>
            <person name="Elpidina E."/>
            <person name="Vinokurov K."/>
            <person name="Oppert C."/>
            <person name="Zou Z."/>
            <person name="Evans J."/>
            <person name="Lu Z."/>
            <person name="Zhao P."/>
            <person name="Sumathipala N."/>
            <person name="Altincicek B."/>
            <person name="Vilcinskas A."/>
            <person name="Williams M."/>
            <person name="Hultmark D."/>
            <person name="Hetru C."/>
            <person name="Jiang H."/>
            <person name="Grimmelikhuijzen C.J."/>
            <person name="Hauser F."/>
            <person name="Cazzamali G."/>
            <person name="Williamson M."/>
            <person name="Park Y."/>
            <person name="Li B."/>
            <person name="Tanaka Y."/>
            <person name="Predel R."/>
            <person name="Neupert S."/>
            <person name="Schachtner J."/>
            <person name="Verleyen P."/>
            <person name="Raible F."/>
            <person name="Bork P."/>
            <person name="Friedrich M."/>
            <person name="Walden K.K."/>
            <person name="Robertson H.M."/>
            <person name="Angeli S."/>
            <person name="Foret S."/>
            <person name="Bucher G."/>
            <person name="Schuetz S."/>
            <person name="Maleszka R."/>
            <person name="Wimmer E.A."/>
            <person name="Beeman R.W."/>
            <person name="Lorenzen M."/>
            <person name="Tomoyasu Y."/>
            <person name="Miller S.C."/>
            <person name="Grossmann D."/>
            <person name="Bucher G."/>
        </authorList>
    </citation>
    <scope>NUCLEOTIDE SEQUENCE [LARGE SCALE GENOMIC DNA]</scope>
    <source>
        <strain evidence="9 10">Georgia GA2</strain>
    </source>
</reference>
<dbReference type="Proteomes" id="UP000007266">
    <property type="component" value="Linkage group 6"/>
</dbReference>
<dbReference type="GO" id="GO:0050909">
    <property type="term" value="P:sensory perception of taste"/>
    <property type="evidence" value="ECO:0007669"/>
    <property type="project" value="InterPro"/>
</dbReference>
<keyword evidence="4 8" id="KW-1133">Transmembrane helix</keyword>
<feature type="transmembrane region" description="Helical" evidence="8">
    <location>
        <begin position="266"/>
        <end position="291"/>
    </location>
</feature>
<protein>
    <recommendedName>
        <fullName evidence="8">Gustatory receptor</fullName>
    </recommendedName>
</protein>
<dbReference type="PANTHER" id="PTHR21143">
    <property type="entry name" value="INVERTEBRATE GUSTATORY RECEPTOR"/>
    <property type="match status" value="1"/>
</dbReference>
<feature type="transmembrane region" description="Helical" evidence="8">
    <location>
        <begin position="226"/>
        <end position="245"/>
    </location>
</feature>
<keyword evidence="10" id="KW-1185">Reference proteome</keyword>
<dbReference type="InParanoid" id="A0A139WG72"/>
<gene>
    <name evidence="9" type="primary">AUGUSTUS-3.0.2_30164</name>
    <name evidence="9" type="ORF">TcasGA2_TC030164</name>
</gene>
<keyword evidence="2 8" id="KW-1003">Cell membrane</keyword>
<dbReference type="Pfam" id="PF08395">
    <property type="entry name" value="7tm_7"/>
    <property type="match status" value="1"/>
</dbReference>
<dbReference type="PANTHER" id="PTHR21143:SF104">
    <property type="entry name" value="GUSTATORY RECEPTOR 8A-RELATED"/>
    <property type="match status" value="1"/>
</dbReference>
<sequence length="361" mass="40157">MDAFIALSIINVARGSFVTIRYGLVARIPGFHPGGSGSIPARASSVPVLALECTVQSWAEVVTVTRETNRLPTGLLDVGASVTSNCCVVDDTDVFFMAAIRLWDEGREPFIWTSDFALASICMMHLAIDRNKSLLLYLSERTPHDASYTSPVIGAVAPASRKPGAFMHLPSYVMFYYNYLIYAILKIIRAKYKDLNKALKKGVISSKQIETSLFNLKEIVDTFNKIFGWPLLFIIFTSSIIFLDYTDEFFNGKIFALEGRKFGMALGSYVSMALLTSYGAIVVILLCDYIGEEMTKVEERLFKLKRASSEKEISSILVNVRYTFPKFSAAGFFVIGKSTILTVLGTVVTFLVIMVQFKENK</sequence>
<proteinExistence type="inferred from homology"/>
<evidence type="ECO:0000256" key="8">
    <source>
        <dbReference type="RuleBase" id="RU363108"/>
    </source>
</evidence>
<evidence type="ECO:0000256" key="3">
    <source>
        <dbReference type="ARBA" id="ARBA00022692"/>
    </source>
</evidence>
<evidence type="ECO:0000256" key="1">
    <source>
        <dbReference type="ARBA" id="ARBA00004651"/>
    </source>
</evidence>
<evidence type="ECO:0000256" key="6">
    <source>
        <dbReference type="ARBA" id="ARBA00023170"/>
    </source>
</evidence>
<dbReference type="GO" id="GO:0007165">
    <property type="term" value="P:signal transduction"/>
    <property type="evidence" value="ECO:0007669"/>
    <property type="project" value="UniProtKB-KW"/>
</dbReference>
<accession>A0A139WG72</accession>
<keyword evidence="5 8" id="KW-0472">Membrane</keyword>
<dbReference type="GO" id="GO:0007635">
    <property type="term" value="P:chemosensory behavior"/>
    <property type="evidence" value="ECO:0000318"/>
    <property type="project" value="GO_Central"/>
</dbReference>
<name>A0A139WG72_TRICA</name>
<comment type="caution">
    <text evidence="8">Lacks conserved residue(s) required for the propagation of feature annotation.</text>
</comment>
<evidence type="ECO:0000313" key="9">
    <source>
        <dbReference type="EMBL" id="KYB26990.1"/>
    </source>
</evidence>
<evidence type="ECO:0000256" key="2">
    <source>
        <dbReference type="ARBA" id="ARBA00022475"/>
    </source>
</evidence>
<keyword evidence="7 8" id="KW-0807">Transducer</keyword>
<organism evidence="9 10">
    <name type="scientific">Tribolium castaneum</name>
    <name type="common">Red flour beetle</name>
    <dbReference type="NCBI Taxonomy" id="7070"/>
    <lineage>
        <taxon>Eukaryota</taxon>
        <taxon>Metazoa</taxon>
        <taxon>Ecdysozoa</taxon>
        <taxon>Arthropoda</taxon>
        <taxon>Hexapoda</taxon>
        <taxon>Insecta</taxon>
        <taxon>Pterygota</taxon>
        <taxon>Neoptera</taxon>
        <taxon>Endopterygota</taxon>
        <taxon>Coleoptera</taxon>
        <taxon>Polyphaga</taxon>
        <taxon>Cucujiformia</taxon>
        <taxon>Tenebrionidae</taxon>
        <taxon>Tenebrionidae incertae sedis</taxon>
        <taxon>Tribolium</taxon>
    </lineage>
</organism>